<keyword evidence="2" id="KW-1133">Transmembrane helix</keyword>
<feature type="transmembrane region" description="Helical" evidence="2">
    <location>
        <begin position="696"/>
        <end position="714"/>
    </location>
</feature>
<feature type="transmembrane region" description="Helical" evidence="2">
    <location>
        <begin position="399"/>
        <end position="417"/>
    </location>
</feature>
<evidence type="ECO:0000256" key="2">
    <source>
        <dbReference type="SAM" id="Phobius"/>
    </source>
</evidence>
<proteinExistence type="predicted"/>
<feature type="transmembrane region" description="Helical" evidence="2">
    <location>
        <begin position="256"/>
        <end position="275"/>
    </location>
</feature>
<feature type="transmembrane region" description="Helical" evidence="2">
    <location>
        <begin position="582"/>
        <end position="603"/>
    </location>
</feature>
<gene>
    <name evidence="3" type="ORF">SAMN04488025_102118</name>
</gene>
<dbReference type="STRING" id="201973.SAMN04488025_102118"/>
<evidence type="ECO:0000256" key="1">
    <source>
        <dbReference type="SAM" id="MobiDB-lite"/>
    </source>
</evidence>
<feature type="transmembrane region" description="Helical" evidence="2">
    <location>
        <begin position="750"/>
        <end position="770"/>
    </location>
</feature>
<sequence length="784" mass="87601">MEWIVIIGLIIYLIFERDRTNRLERELKELKQRIAPLHRPDPGAHVQGLPQDERRRAAGDSSMLPHPVSVSREKELKEKPSPFGPGKKPEPAVPRPVPAGGKAASVTSPRRSRSEWEQLIGGKWMNRVGAFALILGIGFFLKYAFDNNLIPEWMRVLIGFLAGAGLLIAGGRFSRKGLPIFAQGLVGAGIAVLYLSVYASFNFYHLVPQMAAFVGMSGVTVLAFQQAMRHHSLAVSLLGWTGGYLTPFLLSTGEAQSLGLLTYLALLTAGVLLVIAKREQWIVLLPLTFVATYLVFGFWRSEMFSADETGIALAFAVVYWGLFHGLDLFCWLKRVKSHAVIRRIVSAFNALFFTVIVYDLVSFEASDWTAAALLLIGMAYGGSFLMADRMKPFPKPIRGQLSQCLFIAAGLVVLATLDRFSGYTLTVLWGLEACLMAFWGISKKHRPLWLTALGLFGLIPLHLAYSAAANPIPVADFIPLFNMRAFASIATAGALGAGAYIYRRLKGTWRSVPTILHLLWCILLFVWLTGEVHQFFGKLMLEESGMRRQLLEIRQVWSIAGVWLAYALLLIRIGLVKKKPPLVFAGLGAMVFAFGTGFILGWFYDPIALYTPVLNVRFLMLALIALAVYLTGRWLRGEKKFHVKGLSIVISVVIGFVLFQMMTAETLDYYRQAAHLLEEQGASPEEIYRLSNREQLTLSMVWIFYSLALMAMGIWRRKQGARMMAFGLFGLTVLKIFLFDLSFLETLYRIISFIALGLILIGVSYVYSRYKGLFMPDDRKKAAE</sequence>
<feature type="transmembrane region" description="Helical" evidence="2">
    <location>
        <begin position="311"/>
        <end position="332"/>
    </location>
</feature>
<dbReference type="RefSeq" id="WP_092035558.1">
    <property type="nucleotide sequence ID" value="NZ_FOOK01000002.1"/>
</dbReference>
<keyword evidence="2" id="KW-0472">Membrane</keyword>
<feature type="transmembrane region" description="Helical" evidence="2">
    <location>
        <begin position="609"/>
        <end position="631"/>
    </location>
</feature>
<feature type="transmembrane region" description="Helical" evidence="2">
    <location>
        <begin position="231"/>
        <end position="250"/>
    </location>
</feature>
<dbReference type="Pfam" id="PF10101">
    <property type="entry name" value="DUF2339"/>
    <property type="match status" value="1"/>
</dbReference>
<feature type="transmembrane region" description="Helical" evidence="2">
    <location>
        <begin position="485"/>
        <end position="502"/>
    </location>
</feature>
<feature type="transmembrane region" description="Helical" evidence="2">
    <location>
        <begin position="124"/>
        <end position="141"/>
    </location>
</feature>
<feature type="transmembrane region" description="Helical" evidence="2">
    <location>
        <begin position="368"/>
        <end position="387"/>
    </location>
</feature>
<feature type="transmembrane region" description="Helical" evidence="2">
    <location>
        <begin position="643"/>
        <end position="662"/>
    </location>
</feature>
<feature type="transmembrane region" description="Helical" evidence="2">
    <location>
        <begin position="448"/>
        <end position="465"/>
    </location>
</feature>
<dbReference type="AlphaFoldDB" id="A0A1I2KM89"/>
<evidence type="ECO:0000313" key="3">
    <source>
        <dbReference type="EMBL" id="SFF67478.1"/>
    </source>
</evidence>
<keyword evidence="4" id="KW-1185">Reference proteome</keyword>
<evidence type="ECO:0000313" key="4">
    <source>
        <dbReference type="Proteomes" id="UP000198661"/>
    </source>
</evidence>
<dbReference type="OrthoDB" id="1805246at2"/>
<keyword evidence="2" id="KW-0812">Transmembrane</keyword>
<name>A0A1I2KM89_9BACL</name>
<reference evidence="3 4" key="1">
    <citation type="submission" date="2016-10" db="EMBL/GenBank/DDBJ databases">
        <authorList>
            <person name="de Groot N.N."/>
        </authorList>
    </citation>
    <scope>NUCLEOTIDE SEQUENCE [LARGE SCALE GENOMIC DNA]</scope>
    <source>
        <strain evidence="3 4">DSM 44945</strain>
    </source>
</reference>
<dbReference type="EMBL" id="FOOK01000002">
    <property type="protein sequence ID" value="SFF67478.1"/>
    <property type="molecule type" value="Genomic_DNA"/>
</dbReference>
<feature type="transmembrane region" description="Helical" evidence="2">
    <location>
        <begin position="726"/>
        <end position="744"/>
    </location>
</feature>
<feature type="transmembrane region" description="Helical" evidence="2">
    <location>
        <begin position="514"/>
        <end position="536"/>
    </location>
</feature>
<feature type="transmembrane region" description="Helical" evidence="2">
    <location>
        <begin position="344"/>
        <end position="362"/>
    </location>
</feature>
<feature type="transmembrane region" description="Helical" evidence="2">
    <location>
        <begin position="153"/>
        <end position="171"/>
    </location>
</feature>
<feature type="compositionally biased region" description="Basic and acidic residues" evidence="1">
    <location>
        <begin position="71"/>
        <end position="80"/>
    </location>
</feature>
<feature type="transmembrane region" description="Helical" evidence="2">
    <location>
        <begin position="282"/>
        <end position="299"/>
    </location>
</feature>
<organism evidence="3 4">
    <name type="scientific">Planifilum fulgidum</name>
    <dbReference type="NCBI Taxonomy" id="201973"/>
    <lineage>
        <taxon>Bacteria</taxon>
        <taxon>Bacillati</taxon>
        <taxon>Bacillota</taxon>
        <taxon>Bacilli</taxon>
        <taxon>Bacillales</taxon>
        <taxon>Thermoactinomycetaceae</taxon>
        <taxon>Planifilum</taxon>
    </lineage>
</organism>
<feature type="transmembrane region" description="Helical" evidence="2">
    <location>
        <begin position="203"/>
        <end position="224"/>
    </location>
</feature>
<dbReference type="PANTHER" id="PTHR38434:SF1">
    <property type="entry name" value="BLL2549 PROTEIN"/>
    <property type="match status" value="1"/>
</dbReference>
<dbReference type="InterPro" id="IPR019286">
    <property type="entry name" value="DUF2339_TM"/>
</dbReference>
<protein>
    <submittedName>
        <fullName evidence="3">Predicted membrane protein</fullName>
    </submittedName>
</protein>
<dbReference type="Proteomes" id="UP000198661">
    <property type="component" value="Unassembled WGS sequence"/>
</dbReference>
<feature type="transmembrane region" description="Helical" evidence="2">
    <location>
        <begin position="556"/>
        <end position="575"/>
    </location>
</feature>
<feature type="region of interest" description="Disordered" evidence="1">
    <location>
        <begin position="55"/>
        <end position="108"/>
    </location>
</feature>
<dbReference type="PANTHER" id="PTHR38434">
    <property type="entry name" value="BLL2549 PROTEIN"/>
    <property type="match status" value="1"/>
</dbReference>
<feature type="transmembrane region" description="Helical" evidence="2">
    <location>
        <begin position="178"/>
        <end position="197"/>
    </location>
</feature>
<accession>A0A1I2KM89</accession>
<feature type="transmembrane region" description="Helical" evidence="2">
    <location>
        <begin position="423"/>
        <end position="441"/>
    </location>
</feature>